<evidence type="ECO:0000256" key="2">
    <source>
        <dbReference type="ARBA" id="ARBA00022801"/>
    </source>
</evidence>
<evidence type="ECO:0000256" key="1">
    <source>
        <dbReference type="ARBA" id="ARBA00005953"/>
    </source>
</evidence>
<protein>
    <submittedName>
        <fullName evidence="4">Thioesterase family protein</fullName>
        <ecNumber evidence="4">3.1.2.-</ecNumber>
    </submittedName>
</protein>
<feature type="region of interest" description="Disordered" evidence="3">
    <location>
        <begin position="153"/>
        <end position="172"/>
    </location>
</feature>
<dbReference type="Pfam" id="PF13279">
    <property type="entry name" value="4HBT_2"/>
    <property type="match status" value="1"/>
</dbReference>
<gene>
    <name evidence="4" type="ORF">U7230_08260</name>
</gene>
<dbReference type="InterPro" id="IPR029069">
    <property type="entry name" value="HotDog_dom_sf"/>
</dbReference>
<dbReference type="EC" id="3.1.2.-" evidence="4"/>
<dbReference type="GO" id="GO:0016787">
    <property type="term" value="F:hydrolase activity"/>
    <property type="evidence" value="ECO:0007669"/>
    <property type="project" value="UniProtKB-KW"/>
</dbReference>
<organism evidence="4 5">
    <name type="scientific">Carboxydichorda subterranea</name>
    <dbReference type="NCBI Taxonomy" id="3109565"/>
    <lineage>
        <taxon>Bacteria</taxon>
        <taxon>Bacillati</taxon>
        <taxon>Bacillota</taxon>
        <taxon>Limnochordia</taxon>
        <taxon>Limnochordales</taxon>
        <taxon>Geochordaceae</taxon>
        <taxon>Carboxydichorda</taxon>
    </lineage>
</organism>
<name>A0ABZ1BUD8_9FIRM</name>
<dbReference type="InterPro" id="IPR050563">
    <property type="entry name" value="4-hydroxybenzoyl-CoA_TE"/>
</dbReference>
<sequence>MDGNTPGGGPAGAPAQETYRFAVEEEVRFRDLDALGHVNNAVYFTYFEHARVKYFQHLGLVDVQGQRPWFFILAEARCSYRSPAHLGDRLRIATAVTEIGRSSFRMGYLITGVADGRVVAAGETVQVAYDYGQGRPVPVPEYVRRRIGEWEGRPEWANGGAGYSQPDSTARR</sequence>
<reference evidence="4 5" key="1">
    <citation type="journal article" date="2024" name="Front. Microbiol.">
        <title>Novel thermophilic genera Geochorda gen. nov. and Carboxydochorda gen. nov. from the deep terrestrial subsurface reveal the ecophysiological diversity in the class Limnochordia.</title>
        <authorList>
            <person name="Karnachuk O.V."/>
            <person name="Lukina A.P."/>
            <person name="Avakyan M.R."/>
            <person name="Kadnikov V.V."/>
            <person name="Begmatov S."/>
            <person name="Beletsky A.V."/>
            <person name="Vlasova K.G."/>
            <person name="Novikov A.A."/>
            <person name="Shcherbakova V.A."/>
            <person name="Mardanov A.V."/>
            <person name="Ravin N.V."/>
        </authorList>
    </citation>
    <scope>NUCLEOTIDE SEQUENCE [LARGE SCALE GENOMIC DNA]</scope>
    <source>
        <strain evidence="4 5">L945</strain>
    </source>
</reference>
<comment type="similarity">
    <text evidence="1">Belongs to the 4-hydroxybenzoyl-CoA thioesterase family.</text>
</comment>
<dbReference type="EMBL" id="CP141615">
    <property type="protein sequence ID" value="WRP16100.1"/>
    <property type="molecule type" value="Genomic_DNA"/>
</dbReference>
<dbReference type="SUPFAM" id="SSF54637">
    <property type="entry name" value="Thioesterase/thiol ester dehydrase-isomerase"/>
    <property type="match status" value="1"/>
</dbReference>
<dbReference type="Gene3D" id="3.10.129.10">
    <property type="entry name" value="Hotdog Thioesterase"/>
    <property type="match status" value="1"/>
</dbReference>
<dbReference type="PANTHER" id="PTHR31793">
    <property type="entry name" value="4-HYDROXYBENZOYL-COA THIOESTERASE FAMILY MEMBER"/>
    <property type="match status" value="1"/>
</dbReference>
<dbReference type="CDD" id="cd00586">
    <property type="entry name" value="4HBT"/>
    <property type="match status" value="1"/>
</dbReference>
<keyword evidence="2 4" id="KW-0378">Hydrolase</keyword>
<evidence type="ECO:0000256" key="3">
    <source>
        <dbReference type="SAM" id="MobiDB-lite"/>
    </source>
</evidence>
<evidence type="ECO:0000313" key="5">
    <source>
        <dbReference type="Proteomes" id="UP001332192"/>
    </source>
</evidence>
<dbReference type="RefSeq" id="WP_324715373.1">
    <property type="nucleotide sequence ID" value="NZ_CP141615.1"/>
</dbReference>
<evidence type="ECO:0000313" key="4">
    <source>
        <dbReference type="EMBL" id="WRP16100.1"/>
    </source>
</evidence>
<proteinExistence type="inferred from homology"/>
<dbReference type="PANTHER" id="PTHR31793:SF27">
    <property type="entry name" value="NOVEL THIOESTERASE SUPERFAMILY DOMAIN AND SAPOSIN A-TYPE DOMAIN CONTAINING PROTEIN (0610012H03RIK)"/>
    <property type="match status" value="1"/>
</dbReference>
<dbReference type="Proteomes" id="UP001332192">
    <property type="component" value="Chromosome"/>
</dbReference>
<keyword evidence="5" id="KW-1185">Reference proteome</keyword>
<accession>A0ABZ1BUD8</accession>